<keyword evidence="6" id="KW-0472">Membrane</keyword>
<sequence length="234" mass="26421">MAVPYHFLVYAFVCLTTVSAFYLPGLAPVNYCRAGEDSGKSCKNEIPLYVNRLNTEESVIPFEYHHFDFCLSDETQSPIENLGQVVFGERIRPSPYKINFLENVTCKKVCQRTYKGSDPESTKKLNLLKMGMALYYQHHWIIDNMPVTWCYLVNEGGKTYCSTGFPMGCQVRRNYDTCTPIVATSPSQVGAYFLFNHVDIEITYHSGGNEEWAVGFGDNGGRIISVKPVSTIKT</sequence>
<feature type="chain" id="PRO_5022986234" description="Transmembrane 9 superfamily member" evidence="7">
    <location>
        <begin position="21"/>
        <end position="234"/>
    </location>
</feature>
<dbReference type="GO" id="GO:0072657">
    <property type="term" value="P:protein localization to membrane"/>
    <property type="evidence" value="ECO:0007669"/>
    <property type="project" value="TreeGrafter"/>
</dbReference>
<dbReference type="EMBL" id="FZQP02000437">
    <property type="protein sequence ID" value="VVC88946.1"/>
    <property type="molecule type" value="Genomic_DNA"/>
</dbReference>
<feature type="signal peptide" evidence="7">
    <location>
        <begin position="1"/>
        <end position="20"/>
    </location>
</feature>
<keyword evidence="3" id="KW-0812">Transmembrane</keyword>
<keyword evidence="9" id="KW-1185">Reference proteome</keyword>
<evidence type="ECO:0000256" key="4">
    <source>
        <dbReference type="ARBA" id="ARBA00022729"/>
    </source>
</evidence>
<name>A0A5E4PS33_9NEOP</name>
<comment type="subcellular location">
    <subcellularLocation>
        <location evidence="1">Membrane</location>
        <topology evidence="1">Multi-pass membrane protein</topology>
    </subcellularLocation>
</comment>
<dbReference type="Proteomes" id="UP000324832">
    <property type="component" value="Unassembled WGS sequence"/>
</dbReference>
<gene>
    <name evidence="8" type="ORF">LSINAPIS_LOCUS2192</name>
</gene>
<keyword evidence="4 7" id="KW-0732">Signal</keyword>
<evidence type="ECO:0000256" key="5">
    <source>
        <dbReference type="ARBA" id="ARBA00022989"/>
    </source>
</evidence>
<evidence type="ECO:0000313" key="9">
    <source>
        <dbReference type="Proteomes" id="UP000324832"/>
    </source>
</evidence>
<organism evidence="8 9">
    <name type="scientific">Leptidea sinapis</name>
    <dbReference type="NCBI Taxonomy" id="189913"/>
    <lineage>
        <taxon>Eukaryota</taxon>
        <taxon>Metazoa</taxon>
        <taxon>Ecdysozoa</taxon>
        <taxon>Arthropoda</taxon>
        <taxon>Hexapoda</taxon>
        <taxon>Insecta</taxon>
        <taxon>Pterygota</taxon>
        <taxon>Neoptera</taxon>
        <taxon>Endopterygota</taxon>
        <taxon>Lepidoptera</taxon>
        <taxon>Glossata</taxon>
        <taxon>Ditrysia</taxon>
        <taxon>Papilionoidea</taxon>
        <taxon>Pieridae</taxon>
        <taxon>Dismorphiinae</taxon>
        <taxon>Leptidea</taxon>
    </lineage>
</organism>
<evidence type="ECO:0000256" key="7">
    <source>
        <dbReference type="RuleBase" id="RU363079"/>
    </source>
</evidence>
<accession>A0A5E4PS33</accession>
<evidence type="ECO:0000313" key="8">
    <source>
        <dbReference type="EMBL" id="VVC88946.1"/>
    </source>
</evidence>
<evidence type="ECO:0000256" key="1">
    <source>
        <dbReference type="ARBA" id="ARBA00004141"/>
    </source>
</evidence>
<evidence type="ECO:0000256" key="2">
    <source>
        <dbReference type="ARBA" id="ARBA00005227"/>
    </source>
</evidence>
<dbReference type="PANTHER" id="PTHR10766:SF176">
    <property type="entry name" value="TRANSMEMBRANE 9 SUPERFAMILY MEMBER"/>
    <property type="match status" value="1"/>
</dbReference>
<evidence type="ECO:0000256" key="3">
    <source>
        <dbReference type="ARBA" id="ARBA00022692"/>
    </source>
</evidence>
<protein>
    <recommendedName>
        <fullName evidence="7">Transmembrane 9 superfamily member</fullName>
    </recommendedName>
</protein>
<dbReference type="InterPro" id="IPR004240">
    <property type="entry name" value="EMP70"/>
</dbReference>
<dbReference type="AlphaFoldDB" id="A0A5E4PS33"/>
<comment type="similarity">
    <text evidence="2 7">Belongs to the nonaspanin (TM9SF) (TC 9.A.2) family.</text>
</comment>
<keyword evidence="5" id="KW-1133">Transmembrane helix</keyword>
<evidence type="ECO:0000256" key="6">
    <source>
        <dbReference type="ARBA" id="ARBA00023136"/>
    </source>
</evidence>
<dbReference type="PANTHER" id="PTHR10766">
    <property type="entry name" value="TRANSMEMBRANE 9 SUPERFAMILY PROTEIN"/>
    <property type="match status" value="1"/>
</dbReference>
<dbReference type="Pfam" id="PF02990">
    <property type="entry name" value="EMP70"/>
    <property type="match status" value="1"/>
</dbReference>
<reference evidence="8 9" key="1">
    <citation type="submission" date="2017-07" db="EMBL/GenBank/DDBJ databases">
        <authorList>
            <person name="Talla V."/>
            <person name="Backstrom N."/>
        </authorList>
    </citation>
    <scope>NUCLEOTIDE SEQUENCE [LARGE SCALE GENOMIC DNA]</scope>
</reference>
<dbReference type="GO" id="GO:0016020">
    <property type="term" value="C:membrane"/>
    <property type="evidence" value="ECO:0007669"/>
    <property type="project" value="UniProtKB-SubCell"/>
</dbReference>
<proteinExistence type="inferred from homology"/>